<name>A0A9K3KHD0_9STRA</name>
<evidence type="ECO:0000256" key="2">
    <source>
        <dbReference type="ARBA" id="ARBA00009950"/>
    </source>
</evidence>
<dbReference type="GO" id="GO:0005789">
    <property type="term" value="C:endoplasmic reticulum membrane"/>
    <property type="evidence" value="ECO:0007669"/>
    <property type="project" value="UniProtKB-SubCell"/>
</dbReference>
<proteinExistence type="inferred from homology"/>
<feature type="transmembrane region" description="Helical" evidence="8">
    <location>
        <begin position="114"/>
        <end position="134"/>
    </location>
</feature>
<dbReference type="GO" id="GO:0005773">
    <property type="term" value="C:vacuole"/>
    <property type="evidence" value="ECO:0007669"/>
    <property type="project" value="GOC"/>
</dbReference>
<comment type="similarity">
    <text evidence="2">Belongs to the TMEM208 family.</text>
</comment>
<evidence type="ECO:0000313" key="10">
    <source>
        <dbReference type="Proteomes" id="UP000693970"/>
    </source>
</evidence>
<protein>
    <submittedName>
        <fullName evidence="9">DUF788 domain containing protein</fullName>
    </submittedName>
</protein>
<evidence type="ECO:0000256" key="5">
    <source>
        <dbReference type="ARBA" id="ARBA00022989"/>
    </source>
</evidence>
<dbReference type="Pfam" id="PF05620">
    <property type="entry name" value="TMEM208_SND2"/>
    <property type="match status" value="1"/>
</dbReference>
<keyword evidence="6 8" id="KW-0472">Membrane</keyword>
<feature type="compositionally biased region" description="Basic and acidic residues" evidence="7">
    <location>
        <begin position="147"/>
        <end position="161"/>
    </location>
</feature>
<reference evidence="9" key="1">
    <citation type="journal article" date="2021" name="Sci. Rep.">
        <title>Diploid genomic architecture of Nitzschia inconspicua, an elite biomass production diatom.</title>
        <authorList>
            <person name="Oliver A."/>
            <person name="Podell S."/>
            <person name="Pinowska A."/>
            <person name="Traller J.C."/>
            <person name="Smith S.R."/>
            <person name="McClure R."/>
            <person name="Beliaev A."/>
            <person name="Bohutskyi P."/>
            <person name="Hill E.A."/>
            <person name="Rabines A."/>
            <person name="Zheng H."/>
            <person name="Allen L.Z."/>
            <person name="Kuo A."/>
            <person name="Grigoriev I.V."/>
            <person name="Allen A.E."/>
            <person name="Hazlebeck D."/>
            <person name="Allen E.E."/>
        </authorList>
    </citation>
    <scope>NUCLEOTIDE SEQUENCE</scope>
    <source>
        <strain evidence="9">Hildebrandi</strain>
    </source>
</reference>
<dbReference type="PANTHER" id="PTHR13505:SF7">
    <property type="entry name" value="TRANSMEMBRANE PROTEIN 208"/>
    <property type="match status" value="1"/>
</dbReference>
<feature type="region of interest" description="Disordered" evidence="7">
    <location>
        <begin position="139"/>
        <end position="176"/>
    </location>
</feature>
<organism evidence="9 10">
    <name type="scientific">Nitzschia inconspicua</name>
    <dbReference type="NCBI Taxonomy" id="303405"/>
    <lineage>
        <taxon>Eukaryota</taxon>
        <taxon>Sar</taxon>
        <taxon>Stramenopiles</taxon>
        <taxon>Ochrophyta</taxon>
        <taxon>Bacillariophyta</taxon>
        <taxon>Bacillariophyceae</taxon>
        <taxon>Bacillariophycidae</taxon>
        <taxon>Bacillariales</taxon>
        <taxon>Bacillariaceae</taxon>
        <taxon>Nitzschia</taxon>
    </lineage>
</organism>
<dbReference type="OrthoDB" id="48486at2759"/>
<dbReference type="EMBL" id="JAGRRH010000024">
    <property type="protein sequence ID" value="KAG7343200.1"/>
    <property type="molecule type" value="Genomic_DNA"/>
</dbReference>
<evidence type="ECO:0000256" key="4">
    <source>
        <dbReference type="ARBA" id="ARBA00022824"/>
    </source>
</evidence>
<dbReference type="InterPro" id="IPR008506">
    <property type="entry name" value="SND2/TMEM208"/>
</dbReference>
<evidence type="ECO:0000313" key="9">
    <source>
        <dbReference type="EMBL" id="KAG7343200.1"/>
    </source>
</evidence>
<feature type="compositionally biased region" description="Basic residues" evidence="7">
    <location>
        <begin position="162"/>
        <end position="176"/>
    </location>
</feature>
<comment type="caution">
    <text evidence="9">The sequence shown here is derived from an EMBL/GenBank/DDBJ whole genome shotgun (WGS) entry which is preliminary data.</text>
</comment>
<feature type="transmembrane region" description="Helical" evidence="8">
    <location>
        <begin position="51"/>
        <end position="70"/>
    </location>
</feature>
<evidence type="ECO:0000256" key="6">
    <source>
        <dbReference type="ARBA" id="ARBA00023136"/>
    </source>
</evidence>
<comment type="subcellular location">
    <subcellularLocation>
        <location evidence="1">Endoplasmic reticulum membrane</location>
        <topology evidence="1">Multi-pass membrane protein</topology>
    </subcellularLocation>
</comment>
<evidence type="ECO:0000256" key="3">
    <source>
        <dbReference type="ARBA" id="ARBA00022692"/>
    </source>
</evidence>
<feature type="transmembrane region" description="Helical" evidence="8">
    <location>
        <begin position="91"/>
        <end position="108"/>
    </location>
</feature>
<keyword evidence="3 8" id="KW-0812">Transmembrane</keyword>
<evidence type="ECO:0000256" key="7">
    <source>
        <dbReference type="SAM" id="MobiDB-lite"/>
    </source>
</evidence>
<feature type="transmembrane region" description="Helical" evidence="8">
    <location>
        <begin position="20"/>
        <end position="39"/>
    </location>
</feature>
<dbReference type="Proteomes" id="UP000693970">
    <property type="component" value="Unassembled WGS sequence"/>
</dbReference>
<gene>
    <name evidence="9" type="ORF">IV203_021145</name>
</gene>
<dbReference type="GO" id="GO:0006624">
    <property type="term" value="P:vacuolar protein processing"/>
    <property type="evidence" value="ECO:0007669"/>
    <property type="project" value="TreeGrafter"/>
</dbReference>
<keyword evidence="5 8" id="KW-1133">Transmembrane helix</keyword>
<keyword evidence="10" id="KW-1185">Reference proteome</keyword>
<dbReference type="PANTHER" id="PTHR13505">
    <property type="entry name" value="TRANSMEMBRANE PROTEIN 208"/>
    <property type="match status" value="1"/>
</dbReference>
<reference evidence="9" key="2">
    <citation type="submission" date="2021-04" db="EMBL/GenBank/DDBJ databases">
        <authorList>
            <person name="Podell S."/>
        </authorList>
    </citation>
    <scope>NUCLEOTIDE SEQUENCE</scope>
    <source>
        <strain evidence="9">Hildebrandi</strain>
    </source>
</reference>
<sequence length="176" mass="19732">MAKAAAKKAQAAKAATAQVYRPLLLGINVVYLLLVLGLNNRGDNGASLLPYGFWGCMGMISTWSVQVYAYMGILEQSQNVKQKKGEISGGVYLDYLGLTVLVQFLSVFHTTKWFWLLLLVPMYALYTLYTSLYGNDGKSSAKIKQTPQEHEDPSDAMQQDRRQKRAERRKQKAGMK</sequence>
<evidence type="ECO:0000256" key="1">
    <source>
        <dbReference type="ARBA" id="ARBA00004477"/>
    </source>
</evidence>
<dbReference type="AlphaFoldDB" id="A0A9K3KHD0"/>
<keyword evidence="4" id="KW-0256">Endoplasmic reticulum</keyword>
<accession>A0A9K3KHD0</accession>
<evidence type="ECO:0000256" key="8">
    <source>
        <dbReference type="SAM" id="Phobius"/>
    </source>
</evidence>